<keyword evidence="1" id="KW-0479">Metal-binding</keyword>
<sequence length="498" mass="55894">TAKMKNCNDFPVFDVDMFRDVKSHSAKQKTAELNPIGSCKLCHKKFLNLTAFKFHFKTKHKSYDPNDHKRLFQHILLKQGDDIDNNSAVKNNKGCSSKDLNHHLGKVDVDIAASSSSVSHKSLPRVCLICRASFKKSSKYQAHLRTHITQCKVVLPDCFISQITSTDDCEPVGVDSVKIEVDNTTELDFTINDGSIFEQNTQTNQGETFHSVNTSEGGGFSQCKSINSEYASSSAQHTVDVELLVQNQEITRQDNQKFEYIEYGFDFEHSTQNKVIKQENHNVDSRYGSESGQQVYDFDFSAQNQKVTILENQNFISELQNATCETRIAKPGSCTSIMNGSLTNSTDIFRSASNASDQRECIIENVTSLTDLWTMLETDRRNNAITALKERQDTSSNENIVRHSRDITGYTQESILTAEMSAYQISHYQTEECSKKRVYETSCELNSESKKRKLATSSTLLLDCSRKGDGLSDISEISYGTSIPNLKPANNSQIALSN</sequence>
<gene>
    <name evidence="3" type="primary">ORF170035</name>
</gene>
<dbReference type="EMBL" id="HACG01042432">
    <property type="protein sequence ID" value="CEK89297.1"/>
    <property type="molecule type" value="Transcribed_RNA"/>
</dbReference>
<accession>A0A0B7B8Q4</accession>
<feature type="non-terminal residue" evidence="3">
    <location>
        <position position="498"/>
    </location>
</feature>
<protein>
    <recommendedName>
        <fullName evidence="2">C2H2-type domain-containing protein</fullName>
    </recommendedName>
</protein>
<dbReference type="SMART" id="SM00355">
    <property type="entry name" value="ZnF_C2H2"/>
    <property type="match status" value="2"/>
</dbReference>
<evidence type="ECO:0000259" key="2">
    <source>
        <dbReference type="PROSITE" id="PS50157"/>
    </source>
</evidence>
<dbReference type="PROSITE" id="PS50157">
    <property type="entry name" value="ZINC_FINGER_C2H2_2"/>
    <property type="match status" value="1"/>
</dbReference>
<dbReference type="AlphaFoldDB" id="A0A0B7B8Q4"/>
<organism evidence="3">
    <name type="scientific">Arion vulgaris</name>
    <dbReference type="NCBI Taxonomy" id="1028688"/>
    <lineage>
        <taxon>Eukaryota</taxon>
        <taxon>Metazoa</taxon>
        <taxon>Spiralia</taxon>
        <taxon>Lophotrochozoa</taxon>
        <taxon>Mollusca</taxon>
        <taxon>Gastropoda</taxon>
        <taxon>Heterobranchia</taxon>
        <taxon>Euthyneura</taxon>
        <taxon>Panpulmonata</taxon>
        <taxon>Eupulmonata</taxon>
        <taxon>Stylommatophora</taxon>
        <taxon>Helicina</taxon>
        <taxon>Arionoidea</taxon>
        <taxon>Arionidae</taxon>
        <taxon>Arion</taxon>
    </lineage>
</organism>
<feature type="domain" description="C2H2-type" evidence="2">
    <location>
        <begin position="37"/>
        <end position="65"/>
    </location>
</feature>
<dbReference type="GO" id="GO:0008270">
    <property type="term" value="F:zinc ion binding"/>
    <property type="evidence" value="ECO:0007669"/>
    <property type="project" value="UniProtKB-KW"/>
</dbReference>
<feature type="non-terminal residue" evidence="3">
    <location>
        <position position="1"/>
    </location>
</feature>
<evidence type="ECO:0000313" key="3">
    <source>
        <dbReference type="EMBL" id="CEK89297.1"/>
    </source>
</evidence>
<reference evidence="3" key="1">
    <citation type="submission" date="2014-12" db="EMBL/GenBank/DDBJ databases">
        <title>Insight into the proteome of Arion vulgaris.</title>
        <authorList>
            <person name="Aradska J."/>
            <person name="Bulat T."/>
            <person name="Smidak R."/>
            <person name="Sarate P."/>
            <person name="Gangsoo J."/>
            <person name="Sialana F."/>
            <person name="Bilban M."/>
            <person name="Lubec G."/>
        </authorList>
    </citation>
    <scope>NUCLEOTIDE SEQUENCE</scope>
    <source>
        <tissue evidence="3">Skin</tissue>
    </source>
</reference>
<dbReference type="InterPro" id="IPR013087">
    <property type="entry name" value="Znf_C2H2_type"/>
</dbReference>
<proteinExistence type="predicted"/>
<name>A0A0B7B8Q4_9EUPU</name>
<keyword evidence="1" id="KW-0863">Zinc-finger</keyword>
<keyword evidence="1" id="KW-0862">Zinc</keyword>
<dbReference type="PROSITE" id="PS00028">
    <property type="entry name" value="ZINC_FINGER_C2H2_1"/>
    <property type="match status" value="2"/>
</dbReference>
<evidence type="ECO:0000256" key="1">
    <source>
        <dbReference type="PROSITE-ProRule" id="PRU00042"/>
    </source>
</evidence>